<sequence>MRTEPLLLTLFIAAAGPLAAQSPMSAIDWLNDDGTANAPAVMQPQQPGATPMFGLPQSNGRLPPLRLDEPPVASSVTSPEVEVQQLGQPSPESAGLLPMSVTGLPPSLWRASEASVLVPLLHDVDPAVPALSALLFTLLLAEADAPRGSGDGAPLLAARLDRLLSEGAVDPGLALVDRADGSSDPELFARWFDLSLLSGDDEAACRALQDKPELSSDLATRIYCDARVGDWDHAATVLGTARALGQLNDRDSELLTRFLEPSLADGADPVPPPAQPTPLQFRLFEAVGETLPTQPLPREFAAADLSGRSGWRAQLLAAERLAQRGALSPNRLLGLYSDRDAAASGGVWDRVDAIQDLETALESDRPDLVEPALVRAWSQMRSAGLLVPLAELFGEELGQLKLEGRAATLATRAALLSAGYEAAAARVTTSTGRLATAAAVARGTAPDPLPEAALDAAVARAWQDPTPPAELARMLQQGRLGEAILRAMQLFGSGADGNHEDLTEALATLRSVGLEDTARRAALQLLILEDEGALR</sequence>
<evidence type="ECO:0000313" key="2">
    <source>
        <dbReference type="EMBL" id="SDF02066.1"/>
    </source>
</evidence>
<protein>
    <recommendedName>
        <fullName evidence="4">Antifreeze glycopeptide polyprotein</fullName>
    </recommendedName>
</protein>
<gene>
    <name evidence="2" type="ORF">SAMN04488105_11178</name>
</gene>
<evidence type="ECO:0008006" key="4">
    <source>
        <dbReference type="Google" id="ProtNLM"/>
    </source>
</evidence>
<dbReference type="RefSeq" id="WP_242661758.1">
    <property type="nucleotide sequence ID" value="NZ_FNAV01000011.1"/>
</dbReference>
<dbReference type="Proteomes" id="UP000198994">
    <property type="component" value="Unassembled WGS sequence"/>
</dbReference>
<feature type="chain" id="PRO_5011483648" description="Antifreeze glycopeptide polyprotein" evidence="1">
    <location>
        <begin position="21"/>
        <end position="535"/>
    </location>
</feature>
<keyword evidence="1" id="KW-0732">Signal</keyword>
<dbReference type="AlphaFoldDB" id="A0A1G7HP20"/>
<keyword evidence="3" id="KW-1185">Reference proteome</keyword>
<organism evidence="2 3">
    <name type="scientific">Salipiger thiooxidans</name>
    <dbReference type="NCBI Taxonomy" id="282683"/>
    <lineage>
        <taxon>Bacteria</taxon>
        <taxon>Pseudomonadati</taxon>
        <taxon>Pseudomonadota</taxon>
        <taxon>Alphaproteobacteria</taxon>
        <taxon>Rhodobacterales</taxon>
        <taxon>Roseobacteraceae</taxon>
        <taxon>Salipiger</taxon>
    </lineage>
</organism>
<dbReference type="STRING" id="282683.SAMN04488105_11178"/>
<evidence type="ECO:0000313" key="3">
    <source>
        <dbReference type="Proteomes" id="UP000198994"/>
    </source>
</evidence>
<feature type="signal peptide" evidence="1">
    <location>
        <begin position="1"/>
        <end position="20"/>
    </location>
</feature>
<accession>A0A1G7HP20</accession>
<proteinExistence type="predicted"/>
<reference evidence="3" key="1">
    <citation type="submission" date="2016-10" db="EMBL/GenBank/DDBJ databases">
        <authorList>
            <person name="Varghese N."/>
            <person name="Submissions S."/>
        </authorList>
    </citation>
    <scope>NUCLEOTIDE SEQUENCE [LARGE SCALE GENOMIC DNA]</scope>
    <source>
        <strain evidence="3">DSM 10146</strain>
    </source>
</reference>
<dbReference type="EMBL" id="FNAV01000011">
    <property type="protein sequence ID" value="SDF02066.1"/>
    <property type="molecule type" value="Genomic_DNA"/>
</dbReference>
<evidence type="ECO:0000256" key="1">
    <source>
        <dbReference type="SAM" id="SignalP"/>
    </source>
</evidence>
<name>A0A1G7HP20_9RHOB</name>